<evidence type="ECO:0000313" key="3">
    <source>
        <dbReference type="Proteomes" id="UP000595847"/>
    </source>
</evidence>
<dbReference type="Proteomes" id="UP000595847">
    <property type="component" value="Chromosome"/>
</dbReference>
<dbReference type="KEGG" id="bcop:JD108_04950"/>
<evidence type="ECO:0000313" key="4">
    <source>
        <dbReference type="Proteomes" id="UP000677234"/>
    </source>
</evidence>
<keyword evidence="4" id="KW-1185">Reference proteome</keyword>
<accession>A0A7T5EMH8</accession>
<organism evidence="1 3">
    <name type="scientific">Brevibacillus composti</name>
    <dbReference type="NCBI Taxonomy" id="2796470"/>
    <lineage>
        <taxon>Bacteria</taxon>
        <taxon>Bacillati</taxon>
        <taxon>Bacillota</taxon>
        <taxon>Bacilli</taxon>
        <taxon>Bacillales</taxon>
        <taxon>Paenibacillaceae</taxon>
        <taxon>Brevibacillus</taxon>
    </lineage>
</organism>
<dbReference type="Proteomes" id="UP000677234">
    <property type="component" value="Chromosome"/>
</dbReference>
<dbReference type="EMBL" id="CP073708">
    <property type="protein sequence ID" value="QUO42305.1"/>
    <property type="molecule type" value="Genomic_DNA"/>
</dbReference>
<sequence>MQPYQQQPSDASTGYPSQDYQAYLEEQAYPVQWRRRRRPRFDIVVPFIFPFNYQPYYPYYPPYPYPYPYYPPYPYPYYGGYLPVSGTDE</sequence>
<gene>
    <name evidence="1" type="ORF">JD108_04950</name>
    <name evidence="2" type="ORF">KDJ56_04630</name>
</gene>
<evidence type="ECO:0000313" key="1">
    <source>
        <dbReference type="EMBL" id="QQE75278.1"/>
    </source>
</evidence>
<evidence type="ECO:0000313" key="2">
    <source>
        <dbReference type="EMBL" id="QUO42305.1"/>
    </source>
</evidence>
<dbReference type="RefSeq" id="WP_198828807.1">
    <property type="nucleotide sequence ID" value="NZ_CP066308.1"/>
</dbReference>
<protein>
    <submittedName>
        <fullName evidence="1">Uncharacterized protein</fullName>
    </submittedName>
</protein>
<reference evidence="2" key="2">
    <citation type="submission" date="2021-04" db="EMBL/GenBank/DDBJ databases">
        <title>Brevibacillus composti FJAT-54423, complete genome.</title>
        <authorList>
            <person name="Tang R."/>
        </authorList>
    </citation>
    <scope>NUCLEOTIDE SEQUENCE</scope>
    <source>
        <strain evidence="2">FJAT-54424</strain>
    </source>
</reference>
<name>A0A7T5EMH8_9BACL</name>
<dbReference type="EMBL" id="CP066308">
    <property type="protein sequence ID" value="QQE75278.1"/>
    <property type="molecule type" value="Genomic_DNA"/>
</dbReference>
<proteinExistence type="predicted"/>
<dbReference type="AlphaFoldDB" id="A0A7T5EMH8"/>
<reference evidence="1 3" key="1">
    <citation type="submission" date="2020-12" db="EMBL/GenBank/DDBJ databases">
        <title>strain FJAT-54423T represents a novel species of the genus Brevibacillus.</title>
        <authorList>
            <person name="Tang R."/>
        </authorList>
    </citation>
    <scope>NUCLEOTIDE SEQUENCE [LARGE SCALE GENOMIC DNA]</scope>
    <source>
        <strain evidence="1 3">FJAT-54423</strain>
    </source>
</reference>